<feature type="modified residue" description="N6-(pyridoxal phosphate)lysine" evidence="8">
    <location>
        <position position="237"/>
    </location>
</feature>
<reference evidence="11 12" key="1">
    <citation type="journal article" date="2018" name="Mol. Biol. Evol.">
        <title>Broad Genomic Sampling Reveals a Smut Pathogenic Ancestry of the Fungal Clade Ustilaginomycotina.</title>
        <authorList>
            <person name="Kijpornyongpan T."/>
            <person name="Mondo S.J."/>
            <person name="Barry K."/>
            <person name="Sandor L."/>
            <person name="Lee J."/>
            <person name="Lipzen A."/>
            <person name="Pangilinan J."/>
            <person name="LaButti K."/>
            <person name="Hainaut M."/>
            <person name="Henrissat B."/>
            <person name="Grigoriev I.V."/>
            <person name="Spatafora J.W."/>
            <person name="Aime M.C."/>
        </authorList>
    </citation>
    <scope>NUCLEOTIDE SEQUENCE [LARGE SCALE GENOMIC DNA]</scope>
    <source>
        <strain evidence="11 12">MCA 5214</strain>
    </source>
</reference>
<dbReference type="GO" id="GO:0019343">
    <property type="term" value="P:cysteine biosynthetic process via cystathionine"/>
    <property type="evidence" value="ECO:0007669"/>
    <property type="project" value="TreeGrafter"/>
</dbReference>
<dbReference type="PROSITE" id="PS00868">
    <property type="entry name" value="CYS_MET_METAB_PP"/>
    <property type="match status" value="1"/>
</dbReference>
<feature type="compositionally biased region" description="Low complexity" evidence="10">
    <location>
        <begin position="7"/>
        <end position="16"/>
    </location>
</feature>
<evidence type="ECO:0000256" key="6">
    <source>
        <dbReference type="ARBA" id="ARBA00023192"/>
    </source>
</evidence>
<dbReference type="InterPro" id="IPR015424">
    <property type="entry name" value="PyrdxlP-dep_Trfase"/>
</dbReference>
<comment type="cofactor">
    <cofactor evidence="1 9">
        <name>pyridoxal 5'-phosphate</name>
        <dbReference type="ChEBI" id="CHEBI:597326"/>
    </cofactor>
</comment>
<evidence type="ECO:0000256" key="10">
    <source>
        <dbReference type="SAM" id="MobiDB-lite"/>
    </source>
</evidence>
<keyword evidence="6" id="KW-0198">Cysteine biosynthesis</keyword>
<dbReference type="STRING" id="1569628.A0A316UKM1"/>
<proteinExistence type="inferred from homology"/>
<dbReference type="PANTHER" id="PTHR11808:SF15">
    <property type="entry name" value="CYSTATHIONINE GAMMA-LYASE"/>
    <property type="match status" value="1"/>
</dbReference>
<dbReference type="InterPro" id="IPR000277">
    <property type="entry name" value="Cys/Met-Metab_PyrdxlP-dep_enz"/>
</dbReference>
<protein>
    <recommendedName>
        <fullName evidence="4">cystathionine gamma-lyase</fullName>
        <ecNumber evidence="4">4.4.1.1</ecNumber>
    </recommendedName>
    <alternativeName>
        <fullName evidence="7">Gamma-cystathionase</fullName>
    </alternativeName>
</protein>
<dbReference type="GO" id="GO:0030170">
    <property type="term" value="F:pyridoxal phosphate binding"/>
    <property type="evidence" value="ECO:0007669"/>
    <property type="project" value="InterPro"/>
</dbReference>
<keyword evidence="5 8" id="KW-0663">Pyridoxal phosphate</keyword>
<dbReference type="Gene3D" id="3.90.1150.10">
    <property type="entry name" value="Aspartate Aminotransferase, domain 1"/>
    <property type="match status" value="1"/>
</dbReference>
<dbReference type="PANTHER" id="PTHR11808">
    <property type="entry name" value="TRANS-SULFURATION ENZYME FAMILY MEMBER"/>
    <property type="match status" value="1"/>
</dbReference>
<evidence type="ECO:0000256" key="9">
    <source>
        <dbReference type="RuleBase" id="RU362118"/>
    </source>
</evidence>
<evidence type="ECO:0000256" key="5">
    <source>
        <dbReference type="ARBA" id="ARBA00022898"/>
    </source>
</evidence>
<dbReference type="CDD" id="cd00614">
    <property type="entry name" value="CGS_like"/>
    <property type="match status" value="1"/>
</dbReference>
<accession>A0A316UKM1</accession>
<evidence type="ECO:0000256" key="8">
    <source>
        <dbReference type="PIRSR" id="PIRSR001434-2"/>
    </source>
</evidence>
<organism evidence="11 12">
    <name type="scientific">Jaminaea rosea</name>
    <dbReference type="NCBI Taxonomy" id="1569628"/>
    <lineage>
        <taxon>Eukaryota</taxon>
        <taxon>Fungi</taxon>
        <taxon>Dikarya</taxon>
        <taxon>Basidiomycota</taxon>
        <taxon>Ustilaginomycotina</taxon>
        <taxon>Exobasidiomycetes</taxon>
        <taxon>Microstromatales</taxon>
        <taxon>Microstromatales incertae sedis</taxon>
        <taxon>Jaminaea</taxon>
    </lineage>
</organism>
<gene>
    <name evidence="11" type="ORF">BDZ90DRAFT_233788</name>
</gene>
<evidence type="ECO:0000256" key="7">
    <source>
        <dbReference type="ARBA" id="ARBA00029853"/>
    </source>
</evidence>
<dbReference type="InterPro" id="IPR015422">
    <property type="entry name" value="PyrdxlP-dep_Trfase_small"/>
</dbReference>
<comment type="similarity">
    <text evidence="3 9">Belongs to the trans-sulfuration enzymes family.</text>
</comment>
<name>A0A316UKM1_9BASI</name>
<dbReference type="RefSeq" id="XP_025360392.1">
    <property type="nucleotide sequence ID" value="XM_025506762.1"/>
</dbReference>
<keyword evidence="12" id="KW-1185">Reference proteome</keyword>
<sequence length="455" mass="48664">MAPSINGTAGATITAGEAPSNGATMAEPNTHNALRFDTLATHNTEPEAPTGAIVPSICLATAFQQEEVGVAGGHTYTRFGNPNRNSLEANLAALEGAKTAICFSSGTAVTTALVNMVPRGGHIVSVSSVYGGTHKIFTQIINKTNEIGTTFVDLSHKDENVVAQRLEEAIGKGQTKLVWLETPTNPDLSLVDIALVSRVAKRIDPSIVVVVDSTFASPWFQNPLSLGADVVMHSLTKYLNGHSDVLMGAAVTSSDDLATHLRLHQAALGAVPSPFDCWLAMRGIKTLGVRMREHGRNALKLAKWMQAHPYIKDVIYPGLPEHPSFDLVAKQISPKAMQAQQPRNIAQDGIEYSGMLSFRLNCDATDKEPGAALLKRLEVITLALSLGGVESLIEQPSTMTHWMVPEAERLQLGIGHDLIRLSVGLEDVEDLMEDLDRALQAVFGGAAGKKMKMSA</sequence>
<comment type="pathway">
    <text evidence="2">Amino-acid biosynthesis; L-cysteine biosynthesis; L-cysteine from L-homocysteine and L-serine: step 2/2.</text>
</comment>
<feature type="region of interest" description="Disordered" evidence="10">
    <location>
        <begin position="1"/>
        <end position="28"/>
    </location>
</feature>
<dbReference type="GO" id="GO:0019346">
    <property type="term" value="P:transsulfuration"/>
    <property type="evidence" value="ECO:0007669"/>
    <property type="project" value="InterPro"/>
</dbReference>
<dbReference type="Gene3D" id="3.40.640.10">
    <property type="entry name" value="Type I PLP-dependent aspartate aminotransferase-like (Major domain)"/>
    <property type="match status" value="1"/>
</dbReference>
<dbReference type="GeneID" id="37028585"/>
<dbReference type="OrthoDB" id="3512640at2759"/>
<dbReference type="SUPFAM" id="SSF53383">
    <property type="entry name" value="PLP-dependent transferases"/>
    <property type="match status" value="1"/>
</dbReference>
<dbReference type="FunFam" id="3.40.640.10:FF:000009">
    <property type="entry name" value="Cystathionine gamma-synthase homolog"/>
    <property type="match status" value="1"/>
</dbReference>
<dbReference type="EMBL" id="KZ819674">
    <property type="protein sequence ID" value="PWN25780.1"/>
    <property type="molecule type" value="Genomic_DNA"/>
</dbReference>
<dbReference type="PIRSF" id="PIRSF001434">
    <property type="entry name" value="CGS"/>
    <property type="match status" value="1"/>
</dbReference>
<dbReference type="Proteomes" id="UP000245884">
    <property type="component" value="Unassembled WGS sequence"/>
</dbReference>
<dbReference type="InterPro" id="IPR054542">
    <property type="entry name" value="Cys_met_metab_PP"/>
</dbReference>
<keyword evidence="6" id="KW-0028">Amino-acid biosynthesis</keyword>
<evidence type="ECO:0000256" key="1">
    <source>
        <dbReference type="ARBA" id="ARBA00001933"/>
    </source>
</evidence>
<dbReference type="AlphaFoldDB" id="A0A316UKM1"/>
<dbReference type="Pfam" id="PF01053">
    <property type="entry name" value="Cys_Met_Meta_PP"/>
    <property type="match status" value="1"/>
</dbReference>
<dbReference type="GO" id="GO:0004123">
    <property type="term" value="F:cystathionine gamma-lyase activity"/>
    <property type="evidence" value="ECO:0007669"/>
    <property type="project" value="TreeGrafter"/>
</dbReference>
<evidence type="ECO:0000256" key="4">
    <source>
        <dbReference type="ARBA" id="ARBA00012085"/>
    </source>
</evidence>
<dbReference type="InterPro" id="IPR015421">
    <property type="entry name" value="PyrdxlP-dep_Trfase_major"/>
</dbReference>
<evidence type="ECO:0000256" key="2">
    <source>
        <dbReference type="ARBA" id="ARBA00005038"/>
    </source>
</evidence>
<dbReference type="EC" id="4.4.1.1" evidence="4"/>
<evidence type="ECO:0000256" key="3">
    <source>
        <dbReference type="ARBA" id="ARBA00009077"/>
    </source>
</evidence>
<dbReference type="GO" id="GO:0005737">
    <property type="term" value="C:cytoplasm"/>
    <property type="evidence" value="ECO:0007669"/>
    <property type="project" value="TreeGrafter"/>
</dbReference>
<evidence type="ECO:0000313" key="12">
    <source>
        <dbReference type="Proteomes" id="UP000245884"/>
    </source>
</evidence>
<evidence type="ECO:0000313" key="11">
    <source>
        <dbReference type="EMBL" id="PWN25780.1"/>
    </source>
</evidence>